<feature type="domain" description="M23ase beta-sheet core" evidence="2">
    <location>
        <begin position="393"/>
        <end position="491"/>
    </location>
</feature>
<dbReference type="SUPFAM" id="SSF51261">
    <property type="entry name" value="Duplicated hybrid motif"/>
    <property type="match status" value="1"/>
</dbReference>
<name>A0A212JLW3_9DELT</name>
<sequence length="496" mass="51360">MMSAPVDPRTALDSANESDLVQKKLSIDAMRKRVSGGPSEEAKLREACEGFESIFLQKMWEQMRKNVKKEGYLHSKDEEAYQSMFDVELAKKMASAGGIGLADMLYEQLGQKLHNASKTTGSGLMRAPLPIDPAAPPQPEVAKAPAAAPLDLYAEVEELEVPVEPKGNPLTVALDELAASRDPSLDPANATYPMFDLQTGDPMNVLAEKMKEDSAPKREFDVVPLPERVSAPGKVRPSNAVGNGRNAARNAKRAAKGARNLEAVPATMQPGAQPGVRPDVMAAQPNAAASTQAARNVQAAPAVSAAAESVRTAPGNTMAGQEASRTTPSMQGEQAAPEAGQTVSNVQAPPDSIQAAPGAIPASTLGGPALGGAWPVKGDVVSSYGRQSNDGWNTGVSLAAAPDSPVTAPADGTVAFAGEKDGRGHLVIAHANGLTSHYGNVTTGLVPGDAVSAGMEIAKISAGTGFTDAGTAETASRMHFEVRRGELAINPESLLA</sequence>
<dbReference type="Pfam" id="PF01551">
    <property type="entry name" value="Peptidase_M23"/>
    <property type="match status" value="1"/>
</dbReference>
<dbReference type="Pfam" id="PF10135">
    <property type="entry name" value="Rod-binding"/>
    <property type="match status" value="1"/>
</dbReference>
<reference evidence="4" key="1">
    <citation type="submission" date="2016-04" db="EMBL/GenBank/DDBJ databases">
        <authorList>
            <person name="Evans L.H."/>
            <person name="Alamgir A."/>
            <person name="Owens N."/>
            <person name="Weber N.D."/>
            <person name="Virtaneva K."/>
            <person name="Barbian K."/>
            <person name="Babar A."/>
            <person name="Rosenke K."/>
        </authorList>
    </citation>
    <scope>NUCLEOTIDE SEQUENCE</scope>
    <source>
        <strain evidence="4">86</strain>
    </source>
</reference>
<organism evidence="4">
    <name type="scientific">uncultured delta proteobacterium</name>
    <dbReference type="NCBI Taxonomy" id="34034"/>
    <lineage>
        <taxon>Bacteria</taxon>
        <taxon>Deltaproteobacteria</taxon>
        <taxon>environmental samples</taxon>
    </lineage>
</organism>
<dbReference type="InterPro" id="IPR011055">
    <property type="entry name" value="Dup_hybrid_motif"/>
</dbReference>
<dbReference type="EMBL" id="FLUQ01000001">
    <property type="protein sequence ID" value="SBW00400.1"/>
    <property type="molecule type" value="Genomic_DNA"/>
</dbReference>
<protein>
    <submittedName>
        <fullName evidence="4">Putative Peptidase M23 family protein</fullName>
    </submittedName>
</protein>
<dbReference type="Gene3D" id="2.70.70.10">
    <property type="entry name" value="Glucose Permease (Domain IIA)"/>
    <property type="match status" value="1"/>
</dbReference>
<dbReference type="AlphaFoldDB" id="A0A212JLW3"/>
<dbReference type="InterPro" id="IPR050570">
    <property type="entry name" value="Cell_wall_metabolism_enzyme"/>
</dbReference>
<evidence type="ECO:0000259" key="3">
    <source>
        <dbReference type="Pfam" id="PF10135"/>
    </source>
</evidence>
<accession>A0A212JLW3</accession>
<feature type="domain" description="Flagellar protein FlgJ N-terminal" evidence="3">
    <location>
        <begin position="62"/>
        <end position="108"/>
    </location>
</feature>
<dbReference type="PANTHER" id="PTHR21666:SF270">
    <property type="entry name" value="MUREIN HYDROLASE ACTIVATOR ENVC"/>
    <property type="match status" value="1"/>
</dbReference>
<evidence type="ECO:0000313" key="4">
    <source>
        <dbReference type="EMBL" id="SBW00400.1"/>
    </source>
</evidence>
<dbReference type="CDD" id="cd12797">
    <property type="entry name" value="M23_peptidase"/>
    <property type="match status" value="1"/>
</dbReference>
<feature type="compositionally biased region" description="Polar residues" evidence="1">
    <location>
        <begin position="314"/>
        <end position="332"/>
    </location>
</feature>
<dbReference type="GO" id="GO:0004222">
    <property type="term" value="F:metalloendopeptidase activity"/>
    <property type="evidence" value="ECO:0007669"/>
    <property type="project" value="TreeGrafter"/>
</dbReference>
<dbReference type="PANTHER" id="PTHR21666">
    <property type="entry name" value="PEPTIDASE-RELATED"/>
    <property type="match status" value="1"/>
</dbReference>
<dbReference type="InterPro" id="IPR019301">
    <property type="entry name" value="Flagellar_prot_FlgJ_N"/>
</dbReference>
<dbReference type="InterPro" id="IPR016047">
    <property type="entry name" value="M23ase_b-sheet_dom"/>
</dbReference>
<dbReference type="PRINTS" id="PR01002">
    <property type="entry name" value="FLGFLGJ"/>
</dbReference>
<feature type="region of interest" description="Disordered" evidence="1">
    <location>
        <begin position="309"/>
        <end position="360"/>
    </location>
</feature>
<evidence type="ECO:0000259" key="2">
    <source>
        <dbReference type="Pfam" id="PF01551"/>
    </source>
</evidence>
<evidence type="ECO:0000256" key="1">
    <source>
        <dbReference type="SAM" id="MobiDB-lite"/>
    </source>
</evidence>
<proteinExistence type="predicted"/>
<feature type="region of interest" description="Disordered" evidence="1">
    <location>
        <begin position="229"/>
        <end position="259"/>
    </location>
</feature>
<feature type="compositionally biased region" description="Low complexity" evidence="1">
    <location>
        <begin position="239"/>
        <end position="249"/>
    </location>
</feature>
<gene>
    <name evidence="4" type="ORF">KL86DPRO_11777</name>
</gene>